<sequence>MSSHGISQETLYAYVDNELNATDTAKVEAAMAHDPDLKSLIEEQRALRALLGNAYSPVLEEPVPERITAAAQARSAAKPKAKIVRLAAARERKQAASEDTAPREAANDWTWKHWGGMAACLVVGVFAGYSGWLSNATHDVATIDGKLVARGQLAQALSTQLASTQTKDAAVKIGLSYVSKADELCRSFTVKSAGTDGLACRRGSEWMLRVIEQEQPKPGDQSDLRMAASPVPAAVLKVVDEQIQGSPLDAEGEKAAMNKGWRAK</sequence>
<protein>
    <recommendedName>
        <fullName evidence="3">Anti-sigma factor</fullName>
    </recommendedName>
</protein>
<dbReference type="OrthoDB" id="5702022at2"/>
<reference evidence="1 2" key="1">
    <citation type="submission" date="2018-08" db="EMBL/GenBank/DDBJ databases">
        <authorList>
            <person name="Khan S.A."/>
            <person name="Jeon C.O."/>
            <person name="Chun B.H."/>
            <person name="Jeong S.E."/>
        </authorList>
    </citation>
    <scope>NUCLEOTIDE SEQUENCE [LARGE SCALE GENOMIC DNA]</scope>
    <source>
        <strain evidence="1 2">S-16</strain>
    </source>
</reference>
<dbReference type="AlphaFoldDB" id="A0A3N7HS22"/>
<evidence type="ECO:0000313" key="1">
    <source>
        <dbReference type="EMBL" id="RQP24553.1"/>
    </source>
</evidence>
<reference evidence="1 2" key="2">
    <citation type="submission" date="2018-12" db="EMBL/GenBank/DDBJ databases">
        <title>Rhizobacter gummiphilus sp. nov., a rubber-degrading bacterium isolated from the soil of a botanical garden in Japan.</title>
        <authorList>
            <person name="Shunsuke S.S."/>
        </authorList>
    </citation>
    <scope>NUCLEOTIDE SEQUENCE [LARGE SCALE GENOMIC DNA]</scope>
    <source>
        <strain evidence="1 2">S-16</strain>
    </source>
</reference>
<dbReference type="RefSeq" id="WP_124541090.1">
    <property type="nucleotide sequence ID" value="NZ_QUSW01000003.1"/>
</dbReference>
<accession>A0A3N7HS22</accession>
<evidence type="ECO:0008006" key="3">
    <source>
        <dbReference type="Google" id="ProtNLM"/>
    </source>
</evidence>
<evidence type="ECO:0000313" key="2">
    <source>
        <dbReference type="Proteomes" id="UP000267464"/>
    </source>
</evidence>
<keyword evidence="2" id="KW-1185">Reference proteome</keyword>
<gene>
    <name evidence="1" type="ORF">DZC73_14830</name>
</gene>
<proteinExistence type="predicted"/>
<organism evidence="1 2">
    <name type="scientific">Piscinibacter terrae</name>
    <dbReference type="NCBI Taxonomy" id="2496871"/>
    <lineage>
        <taxon>Bacteria</taxon>
        <taxon>Pseudomonadati</taxon>
        <taxon>Pseudomonadota</taxon>
        <taxon>Betaproteobacteria</taxon>
        <taxon>Burkholderiales</taxon>
        <taxon>Sphaerotilaceae</taxon>
        <taxon>Piscinibacter</taxon>
    </lineage>
</organism>
<name>A0A3N7HS22_9BURK</name>
<dbReference type="EMBL" id="QUSW01000003">
    <property type="protein sequence ID" value="RQP24553.1"/>
    <property type="molecule type" value="Genomic_DNA"/>
</dbReference>
<dbReference type="Proteomes" id="UP000267464">
    <property type="component" value="Unassembled WGS sequence"/>
</dbReference>
<comment type="caution">
    <text evidence="1">The sequence shown here is derived from an EMBL/GenBank/DDBJ whole genome shotgun (WGS) entry which is preliminary data.</text>
</comment>